<accession>A0A8J7U8T2</accession>
<evidence type="ECO:0000313" key="3">
    <source>
        <dbReference type="Proteomes" id="UP000664417"/>
    </source>
</evidence>
<dbReference type="GO" id="GO:0071111">
    <property type="term" value="F:cyclic-guanylate-specific phosphodiesterase activity"/>
    <property type="evidence" value="ECO:0007669"/>
    <property type="project" value="InterPro"/>
</dbReference>
<dbReference type="AlphaFoldDB" id="A0A8J7U8T2"/>
<dbReference type="PANTHER" id="PTHR33121">
    <property type="entry name" value="CYCLIC DI-GMP PHOSPHODIESTERASE PDEF"/>
    <property type="match status" value="1"/>
</dbReference>
<dbReference type="RefSeq" id="WP_207862883.1">
    <property type="nucleotide sequence ID" value="NZ_JAFREP010000045.1"/>
</dbReference>
<sequence>MFCDQCRFSDSLNQPSKVFLSSDNEVLVGELCDRFRDWKEPWQFEQDYLEIQSQTFLSVLDFLVADSPTAIADHALEEVLLVHLEQDAPFSPRALKKARSLLWWKRVLSSRELLEVLQQKRLCIHFHPIIEAKTHQIFGYECLCRGLLEDGALIPPARLFEQARTSGLLFELDRSAREAALRTAKEKIAGKHIFINFLPTAIYNPNHCLRSTVRWVEELGLDPQKIVFEVVETEQVKNVGHLCRVLNHYREQGFKIALDDVGSGYSSLLQLLALRPDFMKIDREIIAGIDHTPAKQSVMGALHQIAGDNGITVLAEGVETRAEQQYLEAQGIPLLQGFLFGKPSPDPAPKIEVT</sequence>
<feature type="domain" description="EAL" evidence="1">
    <location>
        <begin position="106"/>
        <end position="354"/>
    </location>
</feature>
<evidence type="ECO:0000259" key="1">
    <source>
        <dbReference type="PROSITE" id="PS50883"/>
    </source>
</evidence>
<name>A0A8J7U8T2_9BACT</name>
<keyword evidence="3" id="KW-1185">Reference proteome</keyword>
<dbReference type="PROSITE" id="PS50883">
    <property type="entry name" value="EAL"/>
    <property type="match status" value="1"/>
</dbReference>
<dbReference type="InterPro" id="IPR050706">
    <property type="entry name" value="Cyclic-di-GMP_PDE-like"/>
</dbReference>
<protein>
    <submittedName>
        <fullName evidence="2">EAL domain-containing protein</fullName>
    </submittedName>
</protein>
<comment type="caution">
    <text evidence="2">The sequence shown here is derived from an EMBL/GenBank/DDBJ whole genome shotgun (WGS) entry which is preliminary data.</text>
</comment>
<dbReference type="Proteomes" id="UP000664417">
    <property type="component" value="Unassembled WGS sequence"/>
</dbReference>
<dbReference type="SUPFAM" id="SSF141868">
    <property type="entry name" value="EAL domain-like"/>
    <property type="match status" value="1"/>
</dbReference>
<dbReference type="InterPro" id="IPR035919">
    <property type="entry name" value="EAL_sf"/>
</dbReference>
<gene>
    <name evidence="2" type="ORF">J3U88_30885</name>
</gene>
<dbReference type="CDD" id="cd01948">
    <property type="entry name" value="EAL"/>
    <property type="match status" value="1"/>
</dbReference>
<reference evidence="2" key="1">
    <citation type="submission" date="2021-03" db="EMBL/GenBank/DDBJ databases">
        <authorList>
            <person name="Wang G."/>
        </authorList>
    </citation>
    <scope>NUCLEOTIDE SEQUENCE</scope>
    <source>
        <strain evidence="2">KCTC 12899</strain>
    </source>
</reference>
<dbReference type="Pfam" id="PF00563">
    <property type="entry name" value="EAL"/>
    <property type="match status" value="1"/>
</dbReference>
<dbReference type="InterPro" id="IPR001633">
    <property type="entry name" value="EAL_dom"/>
</dbReference>
<organism evidence="2 3">
    <name type="scientific">Acanthopleuribacter pedis</name>
    <dbReference type="NCBI Taxonomy" id="442870"/>
    <lineage>
        <taxon>Bacteria</taxon>
        <taxon>Pseudomonadati</taxon>
        <taxon>Acidobacteriota</taxon>
        <taxon>Holophagae</taxon>
        <taxon>Acanthopleuribacterales</taxon>
        <taxon>Acanthopleuribacteraceae</taxon>
        <taxon>Acanthopleuribacter</taxon>
    </lineage>
</organism>
<dbReference type="PANTHER" id="PTHR33121:SF76">
    <property type="entry name" value="SIGNALING PROTEIN"/>
    <property type="match status" value="1"/>
</dbReference>
<dbReference type="Gene3D" id="3.20.20.450">
    <property type="entry name" value="EAL domain"/>
    <property type="match status" value="1"/>
</dbReference>
<proteinExistence type="predicted"/>
<dbReference type="EMBL" id="JAFREP010000045">
    <property type="protein sequence ID" value="MBO1322911.1"/>
    <property type="molecule type" value="Genomic_DNA"/>
</dbReference>
<dbReference type="SMART" id="SM00052">
    <property type="entry name" value="EAL"/>
    <property type="match status" value="1"/>
</dbReference>
<evidence type="ECO:0000313" key="2">
    <source>
        <dbReference type="EMBL" id="MBO1322911.1"/>
    </source>
</evidence>